<keyword evidence="2" id="KW-0812">Transmembrane</keyword>
<evidence type="ECO:0000256" key="1">
    <source>
        <dbReference type="SAM" id="MobiDB-lite"/>
    </source>
</evidence>
<organism evidence="3 4">
    <name type="scientific">Pilimelia terevasa</name>
    <dbReference type="NCBI Taxonomy" id="53372"/>
    <lineage>
        <taxon>Bacteria</taxon>
        <taxon>Bacillati</taxon>
        <taxon>Actinomycetota</taxon>
        <taxon>Actinomycetes</taxon>
        <taxon>Micromonosporales</taxon>
        <taxon>Micromonosporaceae</taxon>
        <taxon>Pilimelia</taxon>
    </lineage>
</organism>
<proteinExistence type="predicted"/>
<feature type="region of interest" description="Disordered" evidence="1">
    <location>
        <begin position="95"/>
        <end position="142"/>
    </location>
</feature>
<gene>
    <name evidence="3" type="ORF">GCM10010124_37610</name>
</gene>
<dbReference type="RefSeq" id="WP_189115676.1">
    <property type="nucleotide sequence ID" value="NZ_BMQC01000019.1"/>
</dbReference>
<keyword evidence="2" id="KW-0472">Membrane</keyword>
<keyword evidence="2" id="KW-1133">Transmembrane helix</keyword>
<name>A0A8J3BUS9_9ACTN</name>
<reference evidence="3" key="2">
    <citation type="submission" date="2020-09" db="EMBL/GenBank/DDBJ databases">
        <authorList>
            <person name="Sun Q."/>
            <person name="Ohkuma M."/>
        </authorList>
    </citation>
    <scope>NUCLEOTIDE SEQUENCE</scope>
    <source>
        <strain evidence="3">JCM 3091</strain>
    </source>
</reference>
<dbReference type="EMBL" id="BMQC01000019">
    <property type="protein sequence ID" value="GGK41241.1"/>
    <property type="molecule type" value="Genomic_DNA"/>
</dbReference>
<sequence length="142" mass="14930">MSVALLALCGFFGGVAVPAVEASTRYRRTGHWPWQDRELVTPRGYLVAVLLQALVGAGLAALLATLNPVPIALAIGVSAQQILQRLARLGTVADLPPGAAATTRRPLPRRRPATDTATVIPDPHRDAPADPVHPPQTERTGG</sequence>
<reference evidence="3" key="1">
    <citation type="journal article" date="2014" name="Int. J. Syst. Evol. Microbiol.">
        <title>Complete genome sequence of Corynebacterium casei LMG S-19264T (=DSM 44701T), isolated from a smear-ripened cheese.</title>
        <authorList>
            <consortium name="US DOE Joint Genome Institute (JGI-PGF)"/>
            <person name="Walter F."/>
            <person name="Albersmeier A."/>
            <person name="Kalinowski J."/>
            <person name="Ruckert C."/>
        </authorList>
    </citation>
    <scope>NUCLEOTIDE SEQUENCE</scope>
    <source>
        <strain evidence="3">JCM 3091</strain>
    </source>
</reference>
<feature type="transmembrane region" description="Helical" evidence="2">
    <location>
        <begin position="46"/>
        <end position="66"/>
    </location>
</feature>
<evidence type="ECO:0000256" key="2">
    <source>
        <dbReference type="SAM" id="Phobius"/>
    </source>
</evidence>
<accession>A0A8J3BUS9</accession>
<dbReference type="Proteomes" id="UP000662200">
    <property type="component" value="Unassembled WGS sequence"/>
</dbReference>
<evidence type="ECO:0000313" key="4">
    <source>
        <dbReference type="Proteomes" id="UP000662200"/>
    </source>
</evidence>
<comment type="caution">
    <text evidence="3">The sequence shown here is derived from an EMBL/GenBank/DDBJ whole genome shotgun (WGS) entry which is preliminary data.</text>
</comment>
<evidence type="ECO:0000313" key="3">
    <source>
        <dbReference type="EMBL" id="GGK41241.1"/>
    </source>
</evidence>
<keyword evidence="4" id="KW-1185">Reference proteome</keyword>
<feature type="compositionally biased region" description="Low complexity" evidence="1">
    <location>
        <begin position="96"/>
        <end position="105"/>
    </location>
</feature>
<protein>
    <submittedName>
        <fullName evidence="3">Uncharacterized protein</fullName>
    </submittedName>
</protein>
<dbReference type="AlphaFoldDB" id="A0A8J3BUS9"/>